<dbReference type="InterPro" id="IPR019775">
    <property type="entry name" value="WD40_repeat_CS"/>
</dbReference>
<name>A0ABD3NB38_9STRA</name>
<dbReference type="InterPro" id="IPR020472">
    <property type="entry name" value="WD40_PAC1"/>
</dbReference>
<dbReference type="PANTHER" id="PTHR14091">
    <property type="entry name" value="PERIODIC TRYPTOPHAN PROTEIN 1"/>
    <property type="match status" value="1"/>
</dbReference>
<dbReference type="InterPro" id="IPR015943">
    <property type="entry name" value="WD40/YVTN_repeat-like_dom_sf"/>
</dbReference>
<dbReference type="SUPFAM" id="SSF50978">
    <property type="entry name" value="WD40 repeat-like"/>
    <property type="match status" value="1"/>
</dbReference>
<evidence type="ECO:0000313" key="6">
    <source>
        <dbReference type="EMBL" id="KAL3773300.1"/>
    </source>
</evidence>
<keyword evidence="2 4" id="KW-0853">WD repeat</keyword>
<dbReference type="InterPro" id="IPR001680">
    <property type="entry name" value="WD40_rpt"/>
</dbReference>
<dbReference type="InterPro" id="IPR036322">
    <property type="entry name" value="WD40_repeat_dom_sf"/>
</dbReference>
<protein>
    <recommendedName>
        <fullName evidence="8">Periodic tryptophan protein 1 homolog</fullName>
    </recommendedName>
</protein>
<sequence>MMMGAAFHDNDDKNDAASEDYESSDSEGEDNLDDIPDTREYMPLDVEGLHSLGIGGSGGGGGSKMHSNDGGYTMEDLQSMTMNDVDDDEDEDDEDQEDMDDVQLRDSDALIVVAKTEEDFASLEVNIFDTHSSNLYVHHDIPLPSYPLCLALGCVVPSENNNGTARAGNYVAVGSFEPAIEIWNLDVMNALEPTLVLGGMDTRGAEENWIRMHQAMKPSSTTISDKKMQKKTKKTKNGGGRGGRGTVGLREGSHTDAVMGLSWNTVHRQVLASASADGTVKLWDVTQTHGDYIRPSATLAHHTDKVQSLAWHPTEGTLLATGGYDRRVCLVDARSAAAVSTADNANQSVKTAKLLADCEALAWDPHNQQYLTAASEDGTVQCWDVRKFGSNPVWSFVAHEYGGVSDISYNAQIPGMFVTCSIDKTVALWDTQSNTSPTPQPCGSKDMSVGKLYSVSCYPSSPWLLACGGSGNEVAIWDMEGEDAIRNRFAGRVQSKSPAATNSNDEEEERDFEAIIAAGDNDAATLKALEGMNKSKKKKGKKKSKAHRRK</sequence>
<evidence type="ECO:0000256" key="3">
    <source>
        <dbReference type="ARBA" id="ARBA00022737"/>
    </source>
</evidence>
<keyword evidence="3" id="KW-0677">Repeat</keyword>
<feature type="region of interest" description="Disordered" evidence="5">
    <location>
        <begin position="217"/>
        <end position="251"/>
    </location>
</feature>
<feature type="region of interest" description="Disordered" evidence="5">
    <location>
        <begin position="1"/>
        <end position="75"/>
    </location>
</feature>
<feature type="region of interest" description="Disordered" evidence="5">
    <location>
        <begin position="493"/>
        <end position="512"/>
    </location>
</feature>
<feature type="repeat" description="WD" evidence="4">
    <location>
        <begin position="360"/>
        <end position="386"/>
    </location>
</feature>
<dbReference type="Proteomes" id="UP001530315">
    <property type="component" value="Unassembled WGS sequence"/>
</dbReference>
<dbReference type="Pfam" id="PF00400">
    <property type="entry name" value="WD40"/>
    <property type="match status" value="4"/>
</dbReference>
<feature type="region of interest" description="Disordered" evidence="5">
    <location>
        <begin position="528"/>
        <end position="550"/>
    </location>
</feature>
<dbReference type="PROSITE" id="PS50082">
    <property type="entry name" value="WD_REPEATS_2"/>
    <property type="match status" value="3"/>
</dbReference>
<dbReference type="AlphaFoldDB" id="A0ABD3NB38"/>
<dbReference type="InterPro" id="IPR044285">
    <property type="entry name" value="PWP1"/>
</dbReference>
<dbReference type="Gene3D" id="2.130.10.10">
    <property type="entry name" value="YVTN repeat-like/Quinoprotein amine dehydrogenase"/>
    <property type="match status" value="1"/>
</dbReference>
<feature type="compositionally biased region" description="Polar residues" evidence="5">
    <location>
        <begin position="494"/>
        <end position="503"/>
    </location>
</feature>
<gene>
    <name evidence="6" type="ORF">ACHAW5_000247</name>
</gene>
<feature type="compositionally biased region" description="Gly residues" evidence="5">
    <location>
        <begin position="53"/>
        <end position="63"/>
    </location>
</feature>
<evidence type="ECO:0000313" key="7">
    <source>
        <dbReference type="Proteomes" id="UP001530315"/>
    </source>
</evidence>
<organism evidence="6 7">
    <name type="scientific">Stephanodiscus triporus</name>
    <dbReference type="NCBI Taxonomy" id="2934178"/>
    <lineage>
        <taxon>Eukaryota</taxon>
        <taxon>Sar</taxon>
        <taxon>Stramenopiles</taxon>
        <taxon>Ochrophyta</taxon>
        <taxon>Bacillariophyta</taxon>
        <taxon>Coscinodiscophyceae</taxon>
        <taxon>Thalassiosirophycidae</taxon>
        <taxon>Stephanodiscales</taxon>
        <taxon>Stephanodiscaceae</taxon>
        <taxon>Stephanodiscus</taxon>
    </lineage>
</organism>
<dbReference type="SMART" id="SM00320">
    <property type="entry name" value="WD40"/>
    <property type="match status" value="5"/>
</dbReference>
<accession>A0ABD3NB38</accession>
<feature type="repeat" description="WD" evidence="4">
    <location>
        <begin position="299"/>
        <end position="341"/>
    </location>
</feature>
<dbReference type="EMBL" id="JALLAZ020001539">
    <property type="protein sequence ID" value="KAL3773300.1"/>
    <property type="molecule type" value="Genomic_DNA"/>
</dbReference>
<feature type="compositionally biased region" description="Basic residues" evidence="5">
    <location>
        <begin position="534"/>
        <end position="550"/>
    </location>
</feature>
<dbReference type="PRINTS" id="PR00320">
    <property type="entry name" value="GPROTEINBRPT"/>
</dbReference>
<dbReference type="PROSITE" id="PS50294">
    <property type="entry name" value="WD_REPEATS_REGION"/>
    <property type="match status" value="1"/>
</dbReference>
<evidence type="ECO:0008006" key="8">
    <source>
        <dbReference type="Google" id="ProtNLM"/>
    </source>
</evidence>
<dbReference type="PANTHER" id="PTHR14091:SF0">
    <property type="entry name" value="PERIODIC TRYPTOPHAN PROTEIN 1 HOMOLOG"/>
    <property type="match status" value="1"/>
</dbReference>
<reference evidence="6 7" key="1">
    <citation type="submission" date="2024-10" db="EMBL/GenBank/DDBJ databases">
        <title>Updated reference genomes for cyclostephanoid diatoms.</title>
        <authorList>
            <person name="Roberts W.R."/>
            <person name="Alverson A.J."/>
        </authorList>
    </citation>
    <scope>NUCLEOTIDE SEQUENCE [LARGE SCALE GENOMIC DNA]</scope>
    <source>
        <strain evidence="6 7">AJA276-08</strain>
    </source>
</reference>
<keyword evidence="7" id="KW-1185">Reference proteome</keyword>
<feature type="compositionally biased region" description="Gly residues" evidence="5">
    <location>
        <begin position="237"/>
        <end position="246"/>
    </location>
</feature>
<keyword evidence="1" id="KW-0597">Phosphoprotein</keyword>
<feature type="compositionally biased region" description="Acidic residues" evidence="5">
    <location>
        <begin position="17"/>
        <end position="35"/>
    </location>
</feature>
<evidence type="ECO:0000256" key="2">
    <source>
        <dbReference type="ARBA" id="ARBA00022574"/>
    </source>
</evidence>
<proteinExistence type="predicted"/>
<evidence type="ECO:0000256" key="1">
    <source>
        <dbReference type="ARBA" id="ARBA00022553"/>
    </source>
</evidence>
<evidence type="ECO:0000256" key="5">
    <source>
        <dbReference type="SAM" id="MobiDB-lite"/>
    </source>
</evidence>
<evidence type="ECO:0000256" key="4">
    <source>
        <dbReference type="PROSITE-ProRule" id="PRU00221"/>
    </source>
</evidence>
<feature type="repeat" description="WD" evidence="4">
    <location>
        <begin position="251"/>
        <end position="285"/>
    </location>
</feature>
<dbReference type="PROSITE" id="PS00678">
    <property type="entry name" value="WD_REPEATS_1"/>
    <property type="match status" value="1"/>
</dbReference>
<comment type="caution">
    <text evidence="6">The sequence shown here is derived from an EMBL/GenBank/DDBJ whole genome shotgun (WGS) entry which is preliminary data.</text>
</comment>